<dbReference type="AlphaFoldDB" id="A0A9W4UU61"/>
<feature type="compositionally biased region" description="Polar residues" evidence="1">
    <location>
        <begin position="30"/>
        <end position="43"/>
    </location>
</feature>
<proteinExistence type="predicted"/>
<gene>
    <name evidence="2" type="ORF">PDIGIT_LOCUS14410</name>
</gene>
<organism evidence="2 3">
    <name type="scientific">Periconia digitata</name>
    <dbReference type="NCBI Taxonomy" id="1303443"/>
    <lineage>
        <taxon>Eukaryota</taxon>
        <taxon>Fungi</taxon>
        <taxon>Dikarya</taxon>
        <taxon>Ascomycota</taxon>
        <taxon>Pezizomycotina</taxon>
        <taxon>Dothideomycetes</taxon>
        <taxon>Pleosporomycetidae</taxon>
        <taxon>Pleosporales</taxon>
        <taxon>Massarineae</taxon>
        <taxon>Periconiaceae</taxon>
        <taxon>Periconia</taxon>
    </lineage>
</organism>
<evidence type="ECO:0000256" key="1">
    <source>
        <dbReference type="SAM" id="MobiDB-lite"/>
    </source>
</evidence>
<feature type="compositionally biased region" description="Basic and acidic residues" evidence="1">
    <location>
        <begin position="141"/>
        <end position="154"/>
    </location>
</feature>
<comment type="caution">
    <text evidence="2">The sequence shown here is derived from an EMBL/GenBank/DDBJ whole genome shotgun (WGS) entry which is preliminary data.</text>
</comment>
<name>A0A9W4UU61_9PLEO</name>
<reference evidence="2" key="1">
    <citation type="submission" date="2023-01" db="EMBL/GenBank/DDBJ databases">
        <authorList>
            <person name="Van Ghelder C."/>
            <person name="Rancurel C."/>
        </authorList>
    </citation>
    <scope>NUCLEOTIDE SEQUENCE</scope>
    <source>
        <strain evidence="2">CNCM I-4278</strain>
    </source>
</reference>
<protein>
    <submittedName>
        <fullName evidence="2">Uncharacterized protein</fullName>
    </submittedName>
</protein>
<feature type="region of interest" description="Disordered" evidence="1">
    <location>
        <begin position="140"/>
        <end position="164"/>
    </location>
</feature>
<evidence type="ECO:0000313" key="2">
    <source>
        <dbReference type="EMBL" id="CAI6341217.1"/>
    </source>
</evidence>
<dbReference type="Proteomes" id="UP001152607">
    <property type="component" value="Unassembled WGS sequence"/>
</dbReference>
<dbReference type="EMBL" id="CAOQHR010000011">
    <property type="protein sequence ID" value="CAI6341217.1"/>
    <property type="molecule type" value="Genomic_DNA"/>
</dbReference>
<sequence>MYKEHSSAYKPPSITTPHNPRSKKTEPRQPYSNPIPNQIQRHSMSLRVQEPRHLLTPNRRPIPLKLDLHIIKLHPTLALSSRQRRISPQLGETPRAAPKSVPTLPLCLPAVEVGACPRRGLERLVLAPVVEGRAFVAVESPEARRGETAADRGGVDGGEDVDGG</sequence>
<evidence type="ECO:0000313" key="3">
    <source>
        <dbReference type="Proteomes" id="UP001152607"/>
    </source>
</evidence>
<accession>A0A9W4UU61</accession>
<feature type="region of interest" description="Disordered" evidence="1">
    <location>
        <begin position="1"/>
        <end position="43"/>
    </location>
</feature>
<keyword evidence="3" id="KW-1185">Reference proteome</keyword>